<feature type="transmembrane region" description="Helical" evidence="1">
    <location>
        <begin position="89"/>
        <end position="108"/>
    </location>
</feature>
<evidence type="ECO:0008006" key="4">
    <source>
        <dbReference type="Google" id="ProtNLM"/>
    </source>
</evidence>
<keyword evidence="1" id="KW-0812">Transmembrane</keyword>
<keyword evidence="1" id="KW-1133">Transmembrane helix</keyword>
<feature type="transmembrane region" description="Helical" evidence="1">
    <location>
        <begin position="21"/>
        <end position="40"/>
    </location>
</feature>
<keyword evidence="1" id="KW-0472">Membrane</keyword>
<accession>A0A662D868</accession>
<protein>
    <recommendedName>
        <fullName evidence="4">SAM-dependent methyltransferase</fullName>
    </recommendedName>
</protein>
<organism evidence="2 3">
    <name type="scientific">Aerophobetes bacterium</name>
    <dbReference type="NCBI Taxonomy" id="2030807"/>
    <lineage>
        <taxon>Bacteria</taxon>
        <taxon>Candidatus Aerophobota</taxon>
    </lineage>
</organism>
<evidence type="ECO:0000313" key="3">
    <source>
        <dbReference type="Proteomes" id="UP000280417"/>
    </source>
</evidence>
<gene>
    <name evidence="2" type="ORF">DRJ04_09930</name>
</gene>
<evidence type="ECO:0000256" key="1">
    <source>
        <dbReference type="SAM" id="Phobius"/>
    </source>
</evidence>
<feature type="non-terminal residue" evidence="2">
    <location>
        <position position="137"/>
    </location>
</feature>
<name>A0A662D868_UNCAE</name>
<comment type="caution">
    <text evidence="2">The sequence shown here is derived from an EMBL/GenBank/DDBJ whole genome shotgun (WGS) entry which is preliminary data.</text>
</comment>
<reference evidence="2 3" key="1">
    <citation type="submission" date="2018-06" db="EMBL/GenBank/DDBJ databases">
        <title>Extensive metabolic versatility and redundancy in microbially diverse, dynamic hydrothermal sediments.</title>
        <authorList>
            <person name="Dombrowski N."/>
            <person name="Teske A."/>
            <person name="Baker B.J."/>
        </authorList>
    </citation>
    <scope>NUCLEOTIDE SEQUENCE [LARGE SCALE GENOMIC DNA]</scope>
    <source>
        <strain evidence="2">B3_G15</strain>
    </source>
</reference>
<feature type="transmembrane region" description="Helical" evidence="1">
    <location>
        <begin position="46"/>
        <end position="69"/>
    </location>
</feature>
<dbReference type="Proteomes" id="UP000280417">
    <property type="component" value="Unassembled WGS sequence"/>
</dbReference>
<dbReference type="EMBL" id="QMQA01000370">
    <property type="protein sequence ID" value="RLE09389.1"/>
    <property type="molecule type" value="Genomic_DNA"/>
</dbReference>
<feature type="transmembrane region" description="Helical" evidence="1">
    <location>
        <begin position="114"/>
        <end position="134"/>
    </location>
</feature>
<dbReference type="AlphaFoldDB" id="A0A662D868"/>
<evidence type="ECO:0000313" key="2">
    <source>
        <dbReference type="EMBL" id="RLE09389.1"/>
    </source>
</evidence>
<sequence>MSCKFIFEKPSDRNMPLLLTSIYLISMAVMILEVTLTRLFSVVLYYHYVFIVVSFAILGLGMGAAYIFWLRPSSWHQTKLSCNLTTYSWLFAGTAILFVIYIGTFSFLRTLPFYSALAFPPFFFAGAILATCFGKFS</sequence>
<proteinExistence type="predicted"/>